<evidence type="ECO:0000256" key="3">
    <source>
        <dbReference type="ARBA" id="ARBA00022801"/>
    </source>
</evidence>
<comment type="similarity">
    <text evidence="5">Belongs to the PP2C family.</text>
</comment>
<dbReference type="InterPro" id="IPR001932">
    <property type="entry name" value="PPM-type_phosphatase-like_dom"/>
</dbReference>
<dbReference type="InterPro" id="IPR000222">
    <property type="entry name" value="PP2C_BS"/>
</dbReference>
<dbReference type="Proteomes" id="UP001189429">
    <property type="component" value="Unassembled WGS sequence"/>
</dbReference>
<dbReference type="PANTHER" id="PTHR13832">
    <property type="entry name" value="PROTEIN PHOSPHATASE 2C"/>
    <property type="match status" value="1"/>
</dbReference>
<dbReference type="PROSITE" id="PS01032">
    <property type="entry name" value="PPM_1"/>
    <property type="match status" value="1"/>
</dbReference>
<dbReference type="Pfam" id="PF00481">
    <property type="entry name" value="PP2C"/>
    <property type="match status" value="1"/>
</dbReference>
<evidence type="ECO:0000313" key="8">
    <source>
        <dbReference type="Proteomes" id="UP001189429"/>
    </source>
</evidence>
<evidence type="ECO:0000259" key="6">
    <source>
        <dbReference type="PROSITE" id="PS51746"/>
    </source>
</evidence>
<organism evidence="7 8">
    <name type="scientific">Prorocentrum cordatum</name>
    <dbReference type="NCBI Taxonomy" id="2364126"/>
    <lineage>
        <taxon>Eukaryota</taxon>
        <taxon>Sar</taxon>
        <taxon>Alveolata</taxon>
        <taxon>Dinophyceae</taxon>
        <taxon>Prorocentrales</taxon>
        <taxon>Prorocentraceae</taxon>
        <taxon>Prorocentrum</taxon>
    </lineage>
</organism>
<dbReference type="Gene3D" id="3.60.40.10">
    <property type="entry name" value="PPM-type phosphatase domain"/>
    <property type="match status" value="1"/>
</dbReference>
<keyword evidence="3 5" id="KW-0378">Hydrolase</keyword>
<dbReference type="InterPro" id="IPR036457">
    <property type="entry name" value="PPM-type-like_dom_sf"/>
</dbReference>
<dbReference type="CDD" id="cd00143">
    <property type="entry name" value="PP2Cc"/>
    <property type="match status" value="1"/>
</dbReference>
<keyword evidence="4 5" id="KW-0904">Protein phosphatase</keyword>
<dbReference type="InterPro" id="IPR015655">
    <property type="entry name" value="PP2C"/>
</dbReference>
<keyword evidence="2" id="KW-0479">Metal-binding</keyword>
<evidence type="ECO:0000256" key="1">
    <source>
        <dbReference type="ARBA" id="ARBA00004170"/>
    </source>
</evidence>
<sequence>MMTSASCTTDGLDDLYSWSGPSWLSGPTHAAVTCQKGQKSVSDPTPNQDNFFIVHTGNVGIFGVCDGHGPFGHLVSFRLVQTLPFFIASSPCFGGDWEVVLKEAFLSAQSDLVSFSEEHGVFIEASGAAGSVVVFDGEFLSSLYLHCAHIGDAGIMVASYSRHDSRLIYGSRDHTPNLPEERARLEAAGSEVREVGRNSWRIYLAGIRLPRPHHVPSLWGPRLQRGAPGARVQTDIRPAGRRGLHGLGLGRDLGVHQLRGRGGALGQEAAPQGAQGDRQLLEWRQPEAVGPRLR</sequence>
<gene>
    <name evidence="7" type="ORF">PCOR1329_LOCUS78949</name>
</gene>
<keyword evidence="8" id="KW-1185">Reference proteome</keyword>
<dbReference type="PANTHER" id="PTHR13832:SF802">
    <property type="entry name" value="CHROMOSOME UNDETERMINED SCAFFOLD_5, WHOLE GENOME SHOTGUN SEQUENCE"/>
    <property type="match status" value="1"/>
</dbReference>
<proteinExistence type="inferred from homology"/>
<comment type="subcellular location">
    <subcellularLocation>
        <location evidence="1">Membrane</location>
        <topology evidence="1">Peripheral membrane protein</topology>
    </subcellularLocation>
</comment>
<evidence type="ECO:0000313" key="7">
    <source>
        <dbReference type="EMBL" id="CAK0902279.1"/>
    </source>
</evidence>
<evidence type="ECO:0000256" key="5">
    <source>
        <dbReference type="RuleBase" id="RU003465"/>
    </source>
</evidence>
<name>A0ABN9XV04_9DINO</name>
<feature type="domain" description="PPM-type phosphatase" evidence="6">
    <location>
        <begin position="29"/>
        <end position="294"/>
    </location>
</feature>
<dbReference type="EMBL" id="CAUYUJ010021049">
    <property type="protein sequence ID" value="CAK0902279.1"/>
    <property type="molecule type" value="Genomic_DNA"/>
</dbReference>
<evidence type="ECO:0000256" key="4">
    <source>
        <dbReference type="ARBA" id="ARBA00022912"/>
    </source>
</evidence>
<comment type="caution">
    <text evidence="7">The sequence shown here is derived from an EMBL/GenBank/DDBJ whole genome shotgun (WGS) entry which is preliminary data.</text>
</comment>
<dbReference type="SMART" id="SM00332">
    <property type="entry name" value="PP2Cc"/>
    <property type="match status" value="1"/>
</dbReference>
<protein>
    <recommendedName>
        <fullName evidence="6">PPM-type phosphatase domain-containing protein</fullName>
    </recommendedName>
</protein>
<accession>A0ABN9XV04</accession>
<dbReference type="PROSITE" id="PS51746">
    <property type="entry name" value="PPM_2"/>
    <property type="match status" value="1"/>
</dbReference>
<evidence type="ECO:0000256" key="2">
    <source>
        <dbReference type="ARBA" id="ARBA00022723"/>
    </source>
</evidence>
<dbReference type="SUPFAM" id="SSF81606">
    <property type="entry name" value="PP2C-like"/>
    <property type="match status" value="1"/>
</dbReference>
<reference evidence="7" key="1">
    <citation type="submission" date="2023-10" db="EMBL/GenBank/DDBJ databases">
        <authorList>
            <person name="Chen Y."/>
            <person name="Shah S."/>
            <person name="Dougan E. K."/>
            <person name="Thang M."/>
            <person name="Chan C."/>
        </authorList>
    </citation>
    <scope>NUCLEOTIDE SEQUENCE [LARGE SCALE GENOMIC DNA]</scope>
</reference>